<evidence type="ECO:0000313" key="1">
    <source>
        <dbReference type="EMBL" id="SFN99108.1"/>
    </source>
</evidence>
<dbReference type="RefSeq" id="WP_093411608.1">
    <property type="nucleotide sequence ID" value="NZ_FOVL01000038.1"/>
</dbReference>
<dbReference type="EMBL" id="FOVL01000038">
    <property type="protein sequence ID" value="SFN99108.1"/>
    <property type="molecule type" value="Genomic_DNA"/>
</dbReference>
<accession>A0A1I5DIT8</accession>
<organism evidence="1 2">
    <name type="scientific">Salegentibacter flavus</name>
    <dbReference type="NCBI Taxonomy" id="287099"/>
    <lineage>
        <taxon>Bacteria</taxon>
        <taxon>Pseudomonadati</taxon>
        <taxon>Bacteroidota</taxon>
        <taxon>Flavobacteriia</taxon>
        <taxon>Flavobacteriales</taxon>
        <taxon>Flavobacteriaceae</taxon>
        <taxon>Salegentibacter</taxon>
    </lineage>
</organism>
<gene>
    <name evidence="1" type="ORF">SAMN05660413_03353</name>
</gene>
<sequence>MSRVIFILILSLISFSVKGQKYLTTNLIEKAESHLKEAVGDSLFGYFQLDPDSYYQYRTKSGKVKWEKIGKRKYTKGDFVNGKQIVFVLDHPDFDYKFVDKRIVLNLDSDLNLAQEIDLQKIPDFLLKNRPSNWLTRSELDEIIAQQDLNISTTDPTVRLEFNSNDNHYYWIVFNTLNQEKCFSDQEILHIEPSSGKILKHYEERQFVLHCVE</sequence>
<dbReference type="AlphaFoldDB" id="A0A1I5DIT8"/>
<evidence type="ECO:0000313" key="2">
    <source>
        <dbReference type="Proteomes" id="UP000199153"/>
    </source>
</evidence>
<dbReference type="STRING" id="287099.SAMN05660413_03353"/>
<name>A0A1I5DIT8_9FLAO</name>
<protein>
    <submittedName>
        <fullName evidence="1">Uncharacterized protein</fullName>
    </submittedName>
</protein>
<proteinExistence type="predicted"/>
<keyword evidence="2" id="KW-1185">Reference proteome</keyword>
<reference evidence="1 2" key="1">
    <citation type="submission" date="2016-10" db="EMBL/GenBank/DDBJ databases">
        <authorList>
            <person name="de Groot N.N."/>
        </authorList>
    </citation>
    <scope>NUCLEOTIDE SEQUENCE [LARGE SCALE GENOMIC DNA]</scope>
    <source>
        <strain evidence="1 2">DSM 17794</strain>
    </source>
</reference>
<dbReference type="Proteomes" id="UP000199153">
    <property type="component" value="Unassembled WGS sequence"/>
</dbReference>
<dbReference type="OrthoDB" id="1358918at2"/>